<dbReference type="AlphaFoldDB" id="A0A387FXC4"/>
<reference evidence="1 2" key="1">
    <citation type="submission" date="2018-10" db="EMBL/GenBank/DDBJ databases">
        <title>Rhizobium etli, R. leguminosarum and a new Rhizobium genospecies from Phaseolus dumosus.</title>
        <authorList>
            <person name="Ramirez-Puebla S.T."/>
            <person name="Rogel-Hernandez M.A."/>
            <person name="Guerrero G."/>
            <person name="Ormeno-Orrillo E."/>
            <person name="Martinez-Romero J.C."/>
            <person name="Negrete-Yankelevich S."/>
            <person name="Martinez-Romero E."/>
        </authorList>
    </citation>
    <scope>NUCLEOTIDE SEQUENCE [LARGE SCALE GENOMIC DNA]</scope>
    <source>
        <strain evidence="1 2">CCGE525</strain>
    </source>
</reference>
<dbReference type="KEGG" id="rjg:CCGE525_13680"/>
<dbReference type="EMBL" id="CP032694">
    <property type="protein sequence ID" value="AYG59736.1"/>
    <property type="molecule type" value="Genomic_DNA"/>
</dbReference>
<keyword evidence="1" id="KW-0808">Transferase</keyword>
<gene>
    <name evidence="1" type="ORF">CCGE525_13680</name>
</gene>
<dbReference type="RefSeq" id="WP_120704742.1">
    <property type="nucleotide sequence ID" value="NZ_CP032694.1"/>
</dbReference>
<evidence type="ECO:0000313" key="2">
    <source>
        <dbReference type="Proteomes" id="UP000282195"/>
    </source>
</evidence>
<organism evidence="1 2">
    <name type="scientific">Rhizobium jaguaris</name>
    <dbReference type="NCBI Taxonomy" id="1312183"/>
    <lineage>
        <taxon>Bacteria</taxon>
        <taxon>Pseudomonadati</taxon>
        <taxon>Pseudomonadota</taxon>
        <taxon>Alphaproteobacteria</taxon>
        <taxon>Hyphomicrobiales</taxon>
        <taxon>Rhizobiaceae</taxon>
        <taxon>Rhizobium/Agrobacterium group</taxon>
        <taxon>Rhizobium</taxon>
    </lineage>
</organism>
<evidence type="ECO:0000313" key="1">
    <source>
        <dbReference type="EMBL" id="AYG59736.1"/>
    </source>
</evidence>
<protein>
    <submittedName>
        <fullName evidence="1">Glycosyl transferase</fullName>
    </submittedName>
</protein>
<dbReference type="OrthoDB" id="8280268at2"/>
<dbReference type="GO" id="GO:0016740">
    <property type="term" value="F:transferase activity"/>
    <property type="evidence" value="ECO:0007669"/>
    <property type="project" value="UniProtKB-KW"/>
</dbReference>
<accession>A0A387FXC4</accession>
<proteinExistence type="predicted"/>
<name>A0A387FXC4_9HYPH</name>
<keyword evidence="2" id="KW-1185">Reference proteome</keyword>
<dbReference type="Proteomes" id="UP000282195">
    <property type="component" value="Chromosome"/>
</dbReference>
<sequence>MADRPWHRSLIKTGVRLLLGGSRGHVQDGFPGLNIVRRNGAGEVFYRRTKIADLSSADRLRERSSGIIHVVGSGPSIRDCDLAELEKGSAILLNGAIGLIGEQIATPLAIAVEDERFVWRHSEMMLREIRSGTICLFSVAVLRAISELDSRWLADKTVILIDDIRKPYGARRRSIDDMKRLDFVRLNTTGSAGFSFAPDRGVFQGGSVAVSALQFALYCSPKTIGFLGIDISNAREPRFYETSDETAFSGIARAEDRILEHFVLAKKIGSERGVTFVNYSPVSALLKYGFGYDARFAAVSTV</sequence>